<dbReference type="Pfam" id="PF01757">
    <property type="entry name" value="Acyl_transf_3"/>
    <property type="match status" value="1"/>
</dbReference>
<feature type="transmembrane region" description="Helical" evidence="7">
    <location>
        <begin position="125"/>
        <end position="143"/>
    </location>
</feature>
<feature type="transmembrane region" description="Helical" evidence="7">
    <location>
        <begin position="230"/>
        <end position="249"/>
    </location>
</feature>
<feature type="transmembrane region" description="Helical" evidence="7">
    <location>
        <begin position="150"/>
        <end position="167"/>
    </location>
</feature>
<feature type="transmembrane region" description="Helical" evidence="7">
    <location>
        <begin position="173"/>
        <end position="189"/>
    </location>
</feature>
<evidence type="ECO:0000313" key="9">
    <source>
        <dbReference type="EMBL" id="SEC30073.1"/>
    </source>
</evidence>
<keyword evidence="4 7" id="KW-0812">Transmembrane</keyword>
<evidence type="ECO:0000256" key="4">
    <source>
        <dbReference type="ARBA" id="ARBA00022692"/>
    </source>
</evidence>
<keyword evidence="6 7" id="KW-0472">Membrane</keyword>
<dbReference type="GO" id="GO:0005886">
    <property type="term" value="C:plasma membrane"/>
    <property type="evidence" value="ECO:0007669"/>
    <property type="project" value="UniProtKB-SubCell"/>
</dbReference>
<organism evidence="9 10">
    <name type="scientific">Microbacterium hydrocarbonoxydans</name>
    <dbReference type="NCBI Taxonomy" id="273678"/>
    <lineage>
        <taxon>Bacteria</taxon>
        <taxon>Bacillati</taxon>
        <taxon>Actinomycetota</taxon>
        <taxon>Actinomycetes</taxon>
        <taxon>Micrococcales</taxon>
        <taxon>Microbacteriaceae</taxon>
        <taxon>Microbacterium</taxon>
    </lineage>
</organism>
<dbReference type="PANTHER" id="PTHR40074">
    <property type="entry name" value="O-ACETYLTRANSFERASE WECH"/>
    <property type="match status" value="1"/>
</dbReference>
<evidence type="ECO:0000256" key="5">
    <source>
        <dbReference type="ARBA" id="ARBA00022989"/>
    </source>
</evidence>
<feature type="transmembrane region" description="Helical" evidence="7">
    <location>
        <begin position="201"/>
        <end position="224"/>
    </location>
</feature>
<proteinExistence type="inferred from homology"/>
<comment type="similarity">
    <text evidence="2">Belongs to the acyltransferase 3 family.</text>
</comment>
<dbReference type="GO" id="GO:0009246">
    <property type="term" value="P:enterobacterial common antigen biosynthetic process"/>
    <property type="evidence" value="ECO:0007669"/>
    <property type="project" value="TreeGrafter"/>
</dbReference>
<dbReference type="GO" id="GO:0016413">
    <property type="term" value="F:O-acetyltransferase activity"/>
    <property type="evidence" value="ECO:0007669"/>
    <property type="project" value="TreeGrafter"/>
</dbReference>
<evidence type="ECO:0000256" key="2">
    <source>
        <dbReference type="ARBA" id="ARBA00007400"/>
    </source>
</evidence>
<protein>
    <submittedName>
        <fullName evidence="9">Uncharacterized membrane protein YcfT</fullName>
    </submittedName>
</protein>
<evidence type="ECO:0000256" key="1">
    <source>
        <dbReference type="ARBA" id="ARBA00004651"/>
    </source>
</evidence>
<reference evidence="10" key="1">
    <citation type="submission" date="2016-10" db="EMBL/GenBank/DDBJ databases">
        <authorList>
            <person name="Varghese N."/>
            <person name="Submissions S."/>
        </authorList>
    </citation>
    <scope>NUCLEOTIDE SEQUENCE [LARGE SCALE GENOMIC DNA]</scope>
    <source>
        <strain evidence="10">DSM 16089</strain>
    </source>
</reference>
<feature type="transmembrane region" description="Helical" evidence="7">
    <location>
        <begin position="84"/>
        <end position="105"/>
    </location>
</feature>
<feature type="transmembrane region" description="Helical" evidence="7">
    <location>
        <begin position="298"/>
        <end position="320"/>
    </location>
</feature>
<dbReference type="AlphaFoldDB" id="A0A1H4RDY4"/>
<accession>A0A1H4RDY4</accession>
<evidence type="ECO:0000313" key="10">
    <source>
        <dbReference type="Proteomes" id="UP000183750"/>
    </source>
</evidence>
<evidence type="ECO:0000256" key="6">
    <source>
        <dbReference type="ARBA" id="ARBA00023136"/>
    </source>
</evidence>
<name>A0A1H4RDY4_9MICO</name>
<feature type="domain" description="Acyltransferase 3" evidence="8">
    <location>
        <begin position="6"/>
        <end position="314"/>
    </location>
</feature>
<dbReference type="InterPro" id="IPR002656">
    <property type="entry name" value="Acyl_transf_3_dom"/>
</dbReference>
<dbReference type="Proteomes" id="UP000183750">
    <property type="component" value="Unassembled WGS sequence"/>
</dbReference>
<dbReference type="RefSeq" id="WP_060928023.1">
    <property type="nucleotide sequence ID" value="NZ_FNSQ01000005.1"/>
</dbReference>
<comment type="subcellular location">
    <subcellularLocation>
        <location evidence="1">Cell membrane</location>
        <topology evidence="1">Multi-pass membrane protein</topology>
    </subcellularLocation>
</comment>
<feature type="transmembrane region" description="Helical" evidence="7">
    <location>
        <begin position="270"/>
        <end position="292"/>
    </location>
</feature>
<keyword evidence="10" id="KW-1185">Reference proteome</keyword>
<sequence length="353" mass="38059">MTARVGWPDVAKGVCIILVVLWHVVTKHAIGLDGAGAITEGWARLNAQLLPLRMPLFFLISGMFAGGAVSAPSGSSWRRRAGRLALVYVVWVLIQTIALAITPEFDTARATDGWQLLAQLTISPTNLWYLLALAVYLVVARLVRQVPTGIVLPLTFALAAVAASGILPDLGNLWQVLQNLFFFLAGLRLRSVVERFAAASGVLSTVMLGLAYVVAVGAVGVLGMRQWPGIWPLLAIVAVAFGVAACALLDRHVDVIARPLRWVGRRTLPIYVMHMVPLALIDGALRGSGLVATPLVEAVWPPLLTALVIAICLAAHALIVRLGLGMLFDPLLVTDRLTARVRERRRLRVGRRS</sequence>
<dbReference type="EMBL" id="FNSQ01000005">
    <property type="protein sequence ID" value="SEC30073.1"/>
    <property type="molecule type" value="Genomic_DNA"/>
</dbReference>
<evidence type="ECO:0000256" key="7">
    <source>
        <dbReference type="SAM" id="Phobius"/>
    </source>
</evidence>
<evidence type="ECO:0000259" key="8">
    <source>
        <dbReference type="Pfam" id="PF01757"/>
    </source>
</evidence>
<gene>
    <name evidence="9" type="ORF">SAMN04489807_3368</name>
</gene>
<feature type="transmembrane region" description="Helical" evidence="7">
    <location>
        <begin position="54"/>
        <end position="72"/>
    </location>
</feature>
<keyword evidence="5 7" id="KW-1133">Transmembrane helix</keyword>
<evidence type="ECO:0000256" key="3">
    <source>
        <dbReference type="ARBA" id="ARBA00022475"/>
    </source>
</evidence>
<dbReference type="PANTHER" id="PTHR40074:SF4">
    <property type="entry name" value="INNER MEMBRANE PROTEIN YCFT"/>
    <property type="match status" value="1"/>
</dbReference>
<keyword evidence="3" id="KW-1003">Cell membrane</keyword>